<keyword evidence="2" id="KW-0548">Nucleotidyltransferase</keyword>
<accession>A0AAU2JTV6</accession>
<dbReference type="GO" id="GO:0016779">
    <property type="term" value="F:nucleotidyltransferase activity"/>
    <property type="evidence" value="ECO:0007669"/>
    <property type="project" value="UniProtKB-KW"/>
</dbReference>
<dbReference type="Gene3D" id="3.30.460.40">
    <property type="match status" value="1"/>
</dbReference>
<dbReference type="EMBL" id="CP108264">
    <property type="protein sequence ID" value="WTU74954.1"/>
    <property type="molecule type" value="Genomic_DNA"/>
</dbReference>
<sequence length="192" mass="20959">MNEARTERQLGMIAEVCALGFEVWLRGGWAMDFWLGEVTREHEDVDWFAWSHDADRLTSLLVARGYEALRADEQQVDLVRDGEELSFALVARDAAGRVVAAGGPWAGTPWVEGMLSSAEPGRLRGLECPVISPEAQIEIKRMTPVWMPERPRRPKDAEDVARIEAALRAAAPGPAASAGPPGAPGAPADRHR</sequence>
<evidence type="ECO:0000313" key="2">
    <source>
        <dbReference type="EMBL" id="WTU74954.1"/>
    </source>
</evidence>
<proteinExistence type="predicted"/>
<feature type="compositionally biased region" description="Low complexity" evidence="1">
    <location>
        <begin position="166"/>
        <end position="180"/>
    </location>
</feature>
<organism evidence="2">
    <name type="scientific">Streptomyces sp. NBC_00049</name>
    <dbReference type="NCBI Taxonomy" id="2903617"/>
    <lineage>
        <taxon>Bacteria</taxon>
        <taxon>Bacillati</taxon>
        <taxon>Actinomycetota</taxon>
        <taxon>Actinomycetes</taxon>
        <taxon>Kitasatosporales</taxon>
        <taxon>Streptomycetaceae</taxon>
        <taxon>Streptomyces</taxon>
    </lineage>
</organism>
<dbReference type="Pfam" id="PF10706">
    <property type="entry name" value="Aminoglyc_resit"/>
    <property type="match status" value="1"/>
</dbReference>
<name>A0AAU2JTV6_9ACTN</name>
<feature type="region of interest" description="Disordered" evidence="1">
    <location>
        <begin position="166"/>
        <end position="192"/>
    </location>
</feature>
<dbReference type="AlphaFoldDB" id="A0AAU2JTV6"/>
<protein>
    <submittedName>
        <fullName evidence="2">Aminoglycoside adenylyltransferase</fullName>
    </submittedName>
</protein>
<keyword evidence="2" id="KW-0808">Transferase</keyword>
<dbReference type="InterPro" id="IPR019646">
    <property type="entry name" value="Aminoglyc_AdlTrfase"/>
</dbReference>
<evidence type="ECO:0000256" key="1">
    <source>
        <dbReference type="SAM" id="MobiDB-lite"/>
    </source>
</evidence>
<reference evidence="2" key="1">
    <citation type="submission" date="2022-10" db="EMBL/GenBank/DDBJ databases">
        <title>The complete genomes of actinobacterial strains from the NBC collection.</title>
        <authorList>
            <person name="Joergensen T.S."/>
            <person name="Alvarez Arevalo M."/>
            <person name="Sterndorff E.B."/>
            <person name="Faurdal D."/>
            <person name="Vuksanovic O."/>
            <person name="Mourched A.-S."/>
            <person name="Charusanti P."/>
            <person name="Shaw S."/>
            <person name="Blin K."/>
            <person name="Weber T."/>
        </authorList>
    </citation>
    <scope>NUCLEOTIDE SEQUENCE</scope>
    <source>
        <strain evidence="2">NBC_00049</strain>
    </source>
</reference>
<gene>
    <name evidence="2" type="ORF">OG327_17460</name>
</gene>